<comment type="catalytic activity">
    <reaction evidence="11 19">
        <text>[ThiS sulfur-carrier protein]-C-terminal Gly-Gly-AMP + S-sulfanyl-L-cysteinyl-[cysteine desulfurase] + AH2 = [ThiS sulfur-carrier protein]-C-terminal-Gly-aminoethanethioate + L-cysteinyl-[cysteine desulfurase] + A + AMP + 2 H(+)</text>
        <dbReference type="Rhea" id="RHEA:43340"/>
        <dbReference type="Rhea" id="RHEA-COMP:12157"/>
        <dbReference type="Rhea" id="RHEA-COMP:12158"/>
        <dbReference type="Rhea" id="RHEA-COMP:12910"/>
        <dbReference type="Rhea" id="RHEA-COMP:19908"/>
        <dbReference type="ChEBI" id="CHEBI:13193"/>
        <dbReference type="ChEBI" id="CHEBI:15378"/>
        <dbReference type="ChEBI" id="CHEBI:17499"/>
        <dbReference type="ChEBI" id="CHEBI:29950"/>
        <dbReference type="ChEBI" id="CHEBI:61963"/>
        <dbReference type="ChEBI" id="CHEBI:90618"/>
        <dbReference type="ChEBI" id="CHEBI:232372"/>
        <dbReference type="ChEBI" id="CHEBI:456215"/>
    </reaction>
</comment>
<evidence type="ECO:0000313" key="21">
    <source>
        <dbReference type="EMBL" id="MST68268.1"/>
    </source>
</evidence>
<dbReference type="CDD" id="cd11716">
    <property type="entry name" value="THUMP_ThiI"/>
    <property type="match status" value="1"/>
</dbReference>
<dbReference type="GO" id="GO:0000049">
    <property type="term" value="F:tRNA binding"/>
    <property type="evidence" value="ECO:0007669"/>
    <property type="project" value="UniProtKB-UniRule"/>
</dbReference>
<dbReference type="InterPro" id="IPR049962">
    <property type="entry name" value="THUMP_ThiI"/>
</dbReference>
<dbReference type="Gene3D" id="3.40.50.620">
    <property type="entry name" value="HUPs"/>
    <property type="match status" value="1"/>
</dbReference>
<comment type="catalytic activity">
    <reaction evidence="10 19">
        <text>[ThiI sulfur-carrier protein]-S-sulfanyl-L-cysteine + a uridine in tRNA + 2 reduced [2Fe-2S]-[ferredoxin] + ATP + H(+) = [ThiI sulfur-carrier protein]-L-cysteine + a 4-thiouridine in tRNA + 2 oxidized [2Fe-2S]-[ferredoxin] + AMP + diphosphate</text>
        <dbReference type="Rhea" id="RHEA:24176"/>
        <dbReference type="Rhea" id="RHEA-COMP:10000"/>
        <dbReference type="Rhea" id="RHEA-COMP:10001"/>
        <dbReference type="Rhea" id="RHEA-COMP:13337"/>
        <dbReference type="Rhea" id="RHEA-COMP:13338"/>
        <dbReference type="Rhea" id="RHEA-COMP:13339"/>
        <dbReference type="Rhea" id="RHEA-COMP:13340"/>
        <dbReference type="ChEBI" id="CHEBI:15378"/>
        <dbReference type="ChEBI" id="CHEBI:29950"/>
        <dbReference type="ChEBI" id="CHEBI:30616"/>
        <dbReference type="ChEBI" id="CHEBI:33019"/>
        <dbReference type="ChEBI" id="CHEBI:33737"/>
        <dbReference type="ChEBI" id="CHEBI:33738"/>
        <dbReference type="ChEBI" id="CHEBI:61963"/>
        <dbReference type="ChEBI" id="CHEBI:65315"/>
        <dbReference type="ChEBI" id="CHEBI:136798"/>
        <dbReference type="ChEBI" id="CHEBI:456215"/>
        <dbReference type="EC" id="2.8.1.4"/>
    </reaction>
</comment>
<comment type="similarity">
    <text evidence="13 19">Belongs to the ThiI family.</text>
</comment>
<evidence type="ECO:0000256" key="14">
    <source>
        <dbReference type="ARBA" id="ARBA00066827"/>
    </source>
</evidence>
<dbReference type="SMART" id="SM00981">
    <property type="entry name" value="THUMP"/>
    <property type="match status" value="1"/>
</dbReference>
<dbReference type="InterPro" id="IPR014729">
    <property type="entry name" value="Rossmann-like_a/b/a_fold"/>
</dbReference>
<dbReference type="InterPro" id="IPR004114">
    <property type="entry name" value="THUMP_dom"/>
</dbReference>
<dbReference type="GO" id="GO:0009228">
    <property type="term" value="P:thiamine biosynthetic process"/>
    <property type="evidence" value="ECO:0007669"/>
    <property type="project" value="UniProtKB-KW"/>
</dbReference>
<feature type="binding site" evidence="19">
    <location>
        <begin position="255"/>
        <end position="256"/>
    </location>
    <ligand>
        <name>ATP</name>
        <dbReference type="ChEBI" id="CHEBI:30616"/>
    </ligand>
</feature>
<comment type="function">
    <text evidence="12 19">Catalyzes the ATP-dependent transfer of a sulfur to tRNA to produce 4-thiouridine in position 8 of tRNAs, which functions as a near-UV photosensor. Also catalyzes the transfer of sulfur to the sulfur carrier protein ThiS, forming ThiS-thiocarboxylate. This is a step in the synthesis of thiazole, in the thiamine biosynthesis pathway. The sulfur is donated as persulfide by IscS.</text>
</comment>
<proteinExistence type="inferred from homology"/>
<evidence type="ECO:0000256" key="9">
    <source>
        <dbReference type="ARBA" id="ARBA00022977"/>
    </source>
</evidence>
<dbReference type="UniPathway" id="UPA00060"/>
<keyword evidence="8 19" id="KW-0694">RNA-binding</keyword>
<evidence type="ECO:0000256" key="12">
    <source>
        <dbReference type="ARBA" id="ARBA00058382"/>
    </source>
</evidence>
<dbReference type="FunFam" id="3.40.50.620:FF:000053">
    <property type="entry name" value="Probable tRNA sulfurtransferase"/>
    <property type="match status" value="1"/>
</dbReference>
<accession>A0A6A8M6T0</accession>
<comment type="caution">
    <text evidence="21">The sequence shown here is derived from an EMBL/GenBank/DDBJ whole genome shotgun (WGS) entry which is preliminary data.</text>
</comment>
<feature type="binding site" evidence="19">
    <location>
        <position position="368"/>
    </location>
    <ligand>
        <name>ATP</name>
        <dbReference type="ChEBI" id="CHEBI:30616"/>
    </ligand>
</feature>
<dbReference type="AlphaFoldDB" id="A0A6A8M6T0"/>
<evidence type="ECO:0000256" key="15">
    <source>
        <dbReference type="ARBA" id="ARBA00071867"/>
    </source>
</evidence>
<comment type="pathway">
    <text evidence="2 19">Cofactor biosynthesis; thiamine diphosphate biosynthesis.</text>
</comment>
<gene>
    <name evidence="19 21" type="primary">thiI</name>
    <name evidence="21" type="ORF">FYJ66_01415</name>
</gene>
<dbReference type="InterPro" id="IPR054173">
    <property type="entry name" value="ThiI_fer"/>
</dbReference>
<keyword evidence="3 19" id="KW-0963">Cytoplasm</keyword>
<keyword evidence="7 19" id="KW-0067">ATP-binding</keyword>
<dbReference type="Pfam" id="PF02926">
    <property type="entry name" value="THUMP"/>
    <property type="match status" value="1"/>
</dbReference>
<dbReference type="GO" id="GO:0140741">
    <property type="term" value="F:tRNA-uracil-4 sulfurtransferase activity"/>
    <property type="evidence" value="ECO:0007669"/>
    <property type="project" value="UniProtKB-EC"/>
</dbReference>
<evidence type="ECO:0000256" key="4">
    <source>
        <dbReference type="ARBA" id="ARBA00022555"/>
    </source>
</evidence>
<feature type="binding site" evidence="19">
    <location>
        <position position="359"/>
    </location>
    <ligand>
        <name>ATP</name>
        <dbReference type="ChEBI" id="CHEBI:30616"/>
    </ligand>
</feature>
<dbReference type="CDD" id="cd01712">
    <property type="entry name" value="PPase_ThiI"/>
    <property type="match status" value="1"/>
</dbReference>
<dbReference type="PROSITE" id="PS51165">
    <property type="entry name" value="THUMP"/>
    <property type="match status" value="1"/>
</dbReference>
<feature type="binding site" evidence="19">
    <location>
        <begin position="280"/>
        <end position="281"/>
    </location>
    <ligand>
        <name>ATP</name>
        <dbReference type="ChEBI" id="CHEBI:30616"/>
    </ligand>
</feature>
<dbReference type="InterPro" id="IPR050102">
    <property type="entry name" value="tRNA_sulfurtransferase_ThiI"/>
</dbReference>
<evidence type="ECO:0000256" key="16">
    <source>
        <dbReference type="ARBA" id="ARBA00075337"/>
    </source>
</evidence>
<evidence type="ECO:0000256" key="10">
    <source>
        <dbReference type="ARBA" id="ARBA00050570"/>
    </source>
</evidence>
<evidence type="ECO:0000256" key="13">
    <source>
        <dbReference type="ARBA" id="ARBA00061472"/>
    </source>
</evidence>
<keyword evidence="6 19" id="KW-0547">Nucleotide-binding</keyword>
<dbReference type="Pfam" id="PF22025">
    <property type="entry name" value="ThiI_fer"/>
    <property type="match status" value="1"/>
</dbReference>
<dbReference type="Gene3D" id="3.30.2130.30">
    <property type="match status" value="1"/>
</dbReference>
<evidence type="ECO:0000256" key="3">
    <source>
        <dbReference type="ARBA" id="ARBA00022490"/>
    </source>
</evidence>
<evidence type="ECO:0000256" key="5">
    <source>
        <dbReference type="ARBA" id="ARBA00022679"/>
    </source>
</evidence>
<evidence type="ECO:0000256" key="7">
    <source>
        <dbReference type="ARBA" id="ARBA00022840"/>
    </source>
</evidence>
<dbReference type="SUPFAM" id="SSF143437">
    <property type="entry name" value="THUMP domain-like"/>
    <property type="match status" value="1"/>
</dbReference>
<feature type="binding site" evidence="19">
    <location>
        <position position="337"/>
    </location>
    <ligand>
        <name>ATP</name>
        <dbReference type="ChEBI" id="CHEBI:30616"/>
    </ligand>
</feature>
<evidence type="ECO:0000256" key="6">
    <source>
        <dbReference type="ARBA" id="ARBA00022741"/>
    </source>
</evidence>
<feature type="domain" description="THUMP" evidence="20">
    <location>
        <begin position="130"/>
        <end position="237"/>
    </location>
</feature>
<comment type="subcellular location">
    <subcellularLocation>
        <location evidence="1 19">Cytoplasm</location>
    </subcellularLocation>
</comment>
<organism evidence="21">
    <name type="scientific">Baileyella intestinalis</name>
    <dbReference type="NCBI Taxonomy" id="2606709"/>
    <lineage>
        <taxon>Bacteria</taxon>
        <taxon>Bacillati</taxon>
        <taxon>Bacillota</taxon>
        <taxon>Clostridia</taxon>
        <taxon>Peptostreptococcales</taxon>
        <taxon>Anaerovoracaceae</taxon>
        <taxon>Baileyella</taxon>
    </lineage>
</organism>
<evidence type="ECO:0000256" key="1">
    <source>
        <dbReference type="ARBA" id="ARBA00004496"/>
    </source>
</evidence>
<dbReference type="GO" id="GO:0002937">
    <property type="term" value="P:tRNA 4-thiouridine biosynthesis"/>
    <property type="evidence" value="ECO:0007669"/>
    <property type="project" value="TreeGrafter"/>
</dbReference>
<evidence type="ECO:0000256" key="11">
    <source>
        <dbReference type="ARBA" id="ARBA00052330"/>
    </source>
</evidence>
<dbReference type="GO" id="GO:0052837">
    <property type="term" value="P:thiazole biosynthetic process"/>
    <property type="evidence" value="ECO:0007669"/>
    <property type="project" value="TreeGrafter"/>
</dbReference>
<evidence type="ECO:0000256" key="17">
    <source>
        <dbReference type="ARBA" id="ARBA00077849"/>
    </source>
</evidence>
<dbReference type="Pfam" id="PF02568">
    <property type="entry name" value="ThiI"/>
    <property type="match status" value="1"/>
</dbReference>
<dbReference type="PANTHER" id="PTHR43209">
    <property type="entry name" value="TRNA SULFURTRANSFERASE"/>
    <property type="match status" value="1"/>
</dbReference>
<dbReference type="InterPro" id="IPR003720">
    <property type="entry name" value="tRNA_STrfase"/>
</dbReference>
<dbReference type="GO" id="GO:0005524">
    <property type="term" value="F:ATP binding"/>
    <property type="evidence" value="ECO:0007669"/>
    <property type="project" value="UniProtKB-UniRule"/>
</dbReference>
<protein>
    <recommendedName>
        <fullName evidence="15 19">Probable tRNA sulfurtransferase</fullName>
        <ecNumber evidence="14 19">2.8.1.4</ecNumber>
    </recommendedName>
    <alternativeName>
        <fullName evidence="16 19">Sulfur carrier protein ThiS sulfurtransferase</fullName>
    </alternativeName>
    <alternativeName>
        <fullName evidence="17 19">Thiamine biosynthesis protein ThiI</fullName>
    </alternativeName>
    <alternativeName>
        <fullName evidence="18 19">tRNA 4-thiouridine synthase</fullName>
    </alternativeName>
</protein>
<dbReference type="SUPFAM" id="SSF52402">
    <property type="entry name" value="Adenine nucleotide alpha hydrolases-like"/>
    <property type="match status" value="1"/>
</dbReference>
<sequence length="466" mass="52311">MPFQQHWGQPRSYCHGKEAQGNRRGCQIQSGSVQYRRRDGCSHRQNCKGSREIPQTWKFQIGDRELEINNENSRLYIVRCGEVALKGMNKPYFERVLLERVRNAIKDWDNDSHWAGGLMLVRISDKIGKDEAVRRLSKVFGVASVSPAISVEKDMKALGQAAAQYVSQLMEEEDIKTFKVKAKRSDKSFPVQSPEIGAEVGGAILSAVKDIRVDVHNPDLLLFADVRREGAYIYRDKVKGFGGLPLGTNGKGLILMSGGIDSPVAAFMMAKRGMRIEAVHFHSYPYTSQRARRKVEDLCRVLAGYMGTIRMHVINLLPIQEEIVKNCPQDETTILVRRFMMRIAQEVALKTHNMMLITGEDLGQVASQTAEALVVTDKVVDIPVMRPLIAMDKVDIMDKAKEIGTYDLSIQPYEDCCTVFLPKHPVTKPKLDRIEQSESALDVEALVKAAVESEEVVDISFDSIAE</sequence>
<dbReference type="GO" id="GO:0005829">
    <property type="term" value="C:cytosol"/>
    <property type="evidence" value="ECO:0007669"/>
    <property type="project" value="TreeGrafter"/>
</dbReference>
<evidence type="ECO:0000259" key="20">
    <source>
        <dbReference type="PROSITE" id="PS51165"/>
    </source>
</evidence>
<dbReference type="InterPro" id="IPR049961">
    <property type="entry name" value="ThiI_N"/>
</dbReference>
<dbReference type="GO" id="GO:0009229">
    <property type="term" value="P:thiamine diphosphate biosynthetic process"/>
    <property type="evidence" value="ECO:0007669"/>
    <property type="project" value="UniProtKB-UniRule"/>
</dbReference>
<keyword evidence="9 19" id="KW-0784">Thiamine biosynthesis</keyword>
<evidence type="ECO:0000256" key="2">
    <source>
        <dbReference type="ARBA" id="ARBA00004948"/>
    </source>
</evidence>
<name>A0A6A8M6T0_9FIRM</name>
<keyword evidence="4 19" id="KW-0820">tRNA-binding</keyword>
<dbReference type="NCBIfam" id="TIGR00342">
    <property type="entry name" value="tRNA uracil 4-sulfurtransferase ThiI"/>
    <property type="match status" value="1"/>
</dbReference>
<dbReference type="HAMAP" id="MF_00021">
    <property type="entry name" value="ThiI"/>
    <property type="match status" value="1"/>
</dbReference>
<dbReference type="EMBL" id="VUNB01000001">
    <property type="protein sequence ID" value="MST68268.1"/>
    <property type="molecule type" value="Genomic_DNA"/>
</dbReference>
<evidence type="ECO:0000256" key="8">
    <source>
        <dbReference type="ARBA" id="ARBA00022884"/>
    </source>
</evidence>
<dbReference type="EC" id="2.8.1.4" evidence="14 19"/>
<evidence type="ECO:0000256" key="18">
    <source>
        <dbReference type="ARBA" id="ARBA00080570"/>
    </source>
</evidence>
<dbReference type="InterPro" id="IPR020536">
    <property type="entry name" value="ThiI_AANH"/>
</dbReference>
<evidence type="ECO:0000256" key="19">
    <source>
        <dbReference type="HAMAP-Rule" id="MF_00021"/>
    </source>
</evidence>
<dbReference type="PANTHER" id="PTHR43209:SF1">
    <property type="entry name" value="TRNA SULFURTRANSFERASE"/>
    <property type="match status" value="1"/>
</dbReference>
<reference evidence="21" key="1">
    <citation type="submission" date="2019-09" db="EMBL/GenBank/DDBJ databases">
        <title>In-depth cultivation of the pig gut microbiome towards novel bacterial diversity and tailored functional studies.</title>
        <authorList>
            <person name="Wylensek D."/>
            <person name="Hitch T.C.A."/>
            <person name="Clavel T."/>
        </authorList>
    </citation>
    <scope>NUCLEOTIDE SEQUENCE</scope>
    <source>
        <strain evidence="21">RF-744-FAT-WT-3</strain>
    </source>
</reference>
<dbReference type="GO" id="GO:0004810">
    <property type="term" value="F:CCA tRNA nucleotidyltransferase activity"/>
    <property type="evidence" value="ECO:0007669"/>
    <property type="project" value="InterPro"/>
</dbReference>
<keyword evidence="5 19" id="KW-0808">Transferase</keyword>